<dbReference type="Proteomes" id="UP000782843">
    <property type="component" value="Unassembled WGS sequence"/>
</dbReference>
<evidence type="ECO:0000313" key="2">
    <source>
        <dbReference type="Proteomes" id="UP000782843"/>
    </source>
</evidence>
<name>A0A955L2V0_9BACT</name>
<dbReference type="AlphaFoldDB" id="A0A955L2V0"/>
<protein>
    <submittedName>
        <fullName evidence="1">Uncharacterized protein</fullName>
    </submittedName>
</protein>
<proteinExistence type="predicted"/>
<sequence length="77" mass="8626">IIWRNLFESLQLEDLLDNFTAIYINGTEVIAGLEQPISDLDSAVIIIGDPKGVDVQKETLTKEYILEKEKLVESCSS</sequence>
<reference evidence="1" key="2">
    <citation type="journal article" date="2021" name="Microbiome">
        <title>Successional dynamics and alternative stable states in a saline activated sludge microbial community over 9 years.</title>
        <authorList>
            <person name="Wang Y."/>
            <person name="Ye J."/>
            <person name="Ju F."/>
            <person name="Liu L."/>
            <person name="Boyd J.A."/>
            <person name="Deng Y."/>
            <person name="Parks D.H."/>
            <person name="Jiang X."/>
            <person name="Yin X."/>
            <person name="Woodcroft B.J."/>
            <person name="Tyson G.W."/>
            <person name="Hugenholtz P."/>
            <person name="Polz M.F."/>
            <person name="Zhang T."/>
        </authorList>
    </citation>
    <scope>NUCLEOTIDE SEQUENCE</scope>
    <source>
        <strain evidence="1">HKST-UBA10</strain>
    </source>
</reference>
<dbReference type="EMBL" id="JAGQLG010000020">
    <property type="protein sequence ID" value="MCA9381893.1"/>
    <property type="molecule type" value="Genomic_DNA"/>
</dbReference>
<comment type="caution">
    <text evidence="1">The sequence shown here is derived from an EMBL/GenBank/DDBJ whole genome shotgun (WGS) entry which is preliminary data.</text>
</comment>
<feature type="non-terminal residue" evidence="1">
    <location>
        <position position="1"/>
    </location>
</feature>
<accession>A0A955L2V0</accession>
<reference evidence="1" key="1">
    <citation type="submission" date="2020-04" db="EMBL/GenBank/DDBJ databases">
        <authorList>
            <person name="Zhang T."/>
        </authorList>
    </citation>
    <scope>NUCLEOTIDE SEQUENCE</scope>
    <source>
        <strain evidence="1">HKST-UBA10</strain>
    </source>
</reference>
<gene>
    <name evidence="1" type="ORF">KC660_00615</name>
</gene>
<evidence type="ECO:0000313" key="1">
    <source>
        <dbReference type="EMBL" id="MCA9381893.1"/>
    </source>
</evidence>
<organism evidence="1 2">
    <name type="scientific">Candidatus Dojkabacteria bacterium</name>
    <dbReference type="NCBI Taxonomy" id="2099670"/>
    <lineage>
        <taxon>Bacteria</taxon>
        <taxon>Candidatus Dojkabacteria</taxon>
    </lineage>
</organism>